<dbReference type="Gene3D" id="3.40.50.300">
    <property type="entry name" value="P-loop containing nucleotide triphosphate hydrolases"/>
    <property type="match status" value="1"/>
</dbReference>
<dbReference type="InterPro" id="IPR027417">
    <property type="entry name" value="P-loop_NTPase"/>
</dbReference>
<dbReference type="CDD" id="cd19481">
    <property type="entry name" value="RecA-like_protease"/>
    <property type="match status" value="1"/>
</dbReference>
<reference evidence="2" key="1">
    <citation type="submission" date="2021-03" db="EMBL/GenBank/DDBJ databases">
        <title>Revisited historic fungal species revealed as producer of novel bioactive compounds through whole genome sequencing and comparative genomics.</title>
        <authorList>
            <person name="Vignolle G.A."/>
            <person name="Hochenegger N."/>
            <person name="Mach R.L."/>
            <person name="Mach-Aigner A.R."/>
            <person name="Javad Rahimi M."/>
            <person name="Salim K.A."/>
            <person name="Chan C.M."/>
            <person name="Lim L.B.L."/>
            <person name="Cai F."/>
            <person name="Druzhinina I.S."/>
            <person name="U'Ren J.M."/>
            <person name="Derntl C."/>
        </authorList>
    </citation>
    <scope>NUCLEOTIDE SEQUENCE</scope>
    <source>
        <strain evidence="2">TUCIM 5799</strain>
    </source>
</reference>
<dbReference type="InterPro" id="IPR003959">
    <property type="entry name" value="ATPase_AAA_core"/>
</dbReference>
<name>A0A9Q0AM18_9PEZI</name>
<dbReference type="GO" id="GO:0005524">
    <property type="term" value="F:ATP binding"/>
    <property type="evidence" value="ECO:0007669"/>
    <property type="project" value="InterPro"/>
</dbReference>
<accession>A0A9Q0AM18</accession>
<evidence type="ECO:0000259" key="1">
    <source>
        <dbReference type="Pfam" id="PF00004"/>
    </source>
</evidence>
<keyword evidence="3" id="KW-1185">Reference proteome</keyword>
<dbReference type="EMBL" id="JAFIMR010000032">
    <property type="protein sequence ID" value="KAI1860084.1"/>
    <property type="molecule type" value="Genomic_DNA"/>
</dbReference>
<organism evidence="2 3">
    <name type="scientific">Neoarthrinium moseri</name>
    <dbReference type="NCBI Taxonomy" id="1658444"/>
    <lineage>
        <taxon>Eukaryota</taxon>
        <taxon>Fungi</taxon>
        <taxon>Dikarya</taxon>
        <taxon>Ascomycota</taxon>
        <taxon>Pezizomycotina</taxon>
        <taxon>Sordariomycetes</taxon>
        <taxon>Xylariomycetidae</taxon>
        <taxon>Amphisphaeriales</taxon>
        <taxon>Apiosporaceae</taxon>
        <taxon>Neoarthrinium</taxon>
    </lineage>
</organism>
<sequence length="514" mass="57426">MGDHIAVAEAARPRGQGYMAQTVRSPAPKFPAGLASLMSPELPAKQHASFDTELSRGDATTKAFFDHSRGIRVNTDAVVSAALTAQYPSLELVVAPAQNCNLIAYATAGYASYDAVEDGSGSLPGSLQWDLYIPPTRRLDGALGGLGERTLFGKYIYKWKGSDFIVYYIEGRDGEMSYPAVDNYYIMTTAKAKAQQLILEAGRWSADLHEEIWVFDGGYWQKSRELYDSIRNASWESVILNPEMKRSIIDDHLSFFKGRETYKNLQVPWKRGIIYYGPPGNGKTISIKAMMHTLYAQSPVPIPTLYVRSLFSYGGPEASIKQVFGKAREFAPCYLVFEDLDTIVSDNVRSYFLNEVDGLKNNDGIFMVGSTNHLDRLDPGISKRPSRFDRKYYFPDPTLEERVAYCQFWQKKLAGNEEIEFPNKLCKAIAGITDDFSFAYMQEAFVAALLAIARRSDTRGSSIVGFMEDLGDDWVGVGGGDQDLSRLPLWVEIKKQVQILREGMEEKSEAITSL</sequence>
<dbReference type="GO" id="GO:1990275">
    <property type="term" value="F:preribosome binding"/>
    <property type="evidence" value="ECO:0007669"/>
    <property type="project" value="TreeGrafter"/>
</dbReference>
<protein>
    <recommendedName>
        <fullName evidence="1">ATPase AAA-type core domain-containing protein</fullName>
    </recommendedName>
</protein>
<dbReference type="SUPFAM" id="SSF52540">
    <property type="entry name" value="P-loop containing nucleoside triphosphate hydrolases"/>
    <property type="match status" value="1"/>
</dbReference>
<evidence type="ECO:0000313" key="3">
    <source>
        <dbReference type="Proteomes" id="UP000829685"/>
    </source>
</evidence>
<gene>
    <name evidence="2" type="ORF">JX265_010008</name>
</gene>
<dbReference type="GO" id="GO:0042254">
    <property type="term" value="P:ribosome biogenesis"/>
    <property type="evidence" value="ECO:0007669"/>
    <property type="project" value="TreeGrafter"/>
</dbReference>
<evidence type="ECO:0000313" key="2">
    <source>
        <dbReference type="EMBL" id="KAI1860084.1"/>
    </source>
</evidence>
<comment type="caution">
    <text evidence="2">The sequence shown here is derived from an EMBL/GenBank/DDBJ whole genome shotgun (WGS) entry which is preliminary data.</text>
</comment>
<dbReference type="PANTHER" id="PTHR23077:SF132">
    <property type="entry name" value="ATP-DEPENDENT ZN PROTEASE"/>
    <property type="match status" value="1"/>
</dbReference>
<dbReference type="AlphaFoldDB" id="A0A9Q0AM18"/>
<feature type="domain" description="ATPase AAA-type core" evidence="1">
    <location>
        <begin position="274"/>
        <end position="395"/>
    </location>
</feature>
<dbReference type="GO" id="GO:0003723">
    <property type="term" value="F:RNA binding"/>
    <property type="evidence" value="ECO:0007669"/>
    <property type="project" value="TreeGrafter"/>
</dbReference>
<proteinExistence type="predicted"/>
<dbReference type="FunFam" id="3.40.50.300:FF:002838">
    <property type="entry name" value="Uncharacterized ATPase YjoB"/>
    <property type="match status" value="1"/>
</dbReference>
<dbReference type="Pfam" id="PF00004">
    <property type="entry name" value="AAA"/>
    <property type="match status" value="1"/>
</dbReference>
<dbReference type="InterPro" id="IPR050168">
    <property type="entry name" value="AAA_ATPase_domain"/>
</dbReference>
<dbReference type="Proteomes" id="UP000829685">
    <property type="component" value="Unassembled WGS sequence"/>
</dbReference>
<dbReference type="PANTHER" id="PTHR23077">
    <property type="entry name" value="AAA-FAMILY ATPASE"/>
    <property type="match status" value="1"/>
</dbReference>
<dbReference type="GO" id="GO:0005634">
    <property type="term" value="C:nucleus"/>
    <property type="evidence" value="ECO:0007669"/>
    <property type="project" value="TreeGrafter"/>
</dbReference>
<dbReference type="GO" id="GO:0016887">
    <property type="term" value="F:ATP hydrolysis activity"/>
    <property type="evidence" value="ECO:0007669"/>
    <property type="project" value="InterPro"/>
</dbReference>